<evidence type="ECO:0000256" key="5">
    <source>
        <dbReference type="ARBA" id="ARBA00022989"/>
    </source>
</evidence>
<dbReference type="AlphaFoldDB" id="A0A0C9MTE0"/>
<dbReference type="InterPro" id="IPR036259">
    <property type="entry name" value="MFS_trans_sf"/>
</dbReference>
<sequence>MAITPESPEARRPGIGQGITVITAGFLPILAIASLFPAVPSIIDHFSADPSASWKVPAMVSAPGLTIAVVALFAGILVDRFGRRKLMLAATLLYALFGAAPFFLDSLNGIYASRLLLGVSEAVILTTLNTLIGDYWDEKGRRNWLTMQGLAGPFLASGVILASGFLTGLRWNGIFLIYLVAFPIFIAAVKFLYEPQSDATARKMLGIGQAPARTPFPMASVALIGGVTLFASALYYVFIINGGMAFREVGIQSSQELSKLTFIPSLFVMLGSAIFWATGRARPVVQLGIFLSLIGGGLATIGLAPDWRWMIAGLVVQQTGAGMAVPTLIAWAQTKLPFEHRGRGMGVWTACFFFGQFSSPFLVSMFRTQTGTMQAAFLIMGAAGVVGAVAAFLIAAARRDGGTPAVAAAA</sequence>
<keyword evidence="2" id="KW-0813">Transport</keyword>
<accession>A0A0C9MTE0</accession>
<evidence type="ECO:0000259" key="8">
    <source>
        <dbReference type="PROSITE" id="PS50850"/>
    </source>
</evidence>
<dbReference type="PANTHER" id="PTHR23517">
    <property type="entry name" value="RESISTANCE PROTEIN MDTM, PUTATIVE-RELATED-RELATED"/>
    <property type="match status" value="1"/>
</dbReference>
<evidence type="ECO:0000313" key="9">
    <source>
        <dbReference type="EMBL" id="GAN13991.1"/>
    </source>
</evidence>
<proteinExistence type="predicted"/>
<dbReference type="InterPro" id="IPR005829">
    <property type="entry name" value="Sugar_transporter_CS"/>
</dbReference>
<keyword evidence="5 7" id="KW-1133">Transmembrane helix</keyword>
<keyword evidence="10" id="KW-1185">Reference proteome</keyword>
<feature type="transmembrane region" description="Helical" evidence="7">
    <location>
        <begin position="309"/>
        <end position="332"/>
    </location>
</feature>
<dbReference type="PROSITE" id="PS50850">
    <property type="entry name" value="MFS"/>
    <property type="match status" value="1"/>
</dbReference>
<feature type="transmembrane region" description="Helical" evidence="7">
    <location>
        <begin position="173"/>
        <end position="193"/>
    </location>
</feature>
<dbReference type="CDD" id="cd17473">
    <property type="entry name" value="MFS_arabinose_efflux_permease_like"/>
    <property type="match status" value="1"/>
</dbReference>
<comment type="subcellular location">
    <subcellularLocation>
        <location evidence="1">Cell membrane</location>
        <topology evidence="1">Multi-pass membrane protein</topology>
    </subcellularLocation>
</comment>
<dbReference type="GO" id="GO:0022857">
    <property type="term" value="F:transmembrane transporter activity"/>
    <property type="evidence" value="ECO:0007669"/>
    <property type="project" value="InterPro"/>
</dbReference>
<dbReference type="Proteomes" id="UP000032025">
    <property type="component" value="Unassembled WGS sequence"/>
</dbReference>
<keyword evidence="4 7" id="KW-0812">Transmembrane</keyword>
<gene>
    <name evidence="9" type="ORF">SP6_30_01320</name>
</gene>
<evidence type="ECO:0000313" key="10">
    <source>
        <dbReference type="Proteomes" id="UP000032025"/>
    </source>
</evidence>
<dbReference type="Gene3D" id="1.20.1250.20">
    <property type="entry name" value="MFS general substrate transporter like domains"/>
    <property type="match status" value="1"/>
</dbReference>
<feature type="transmembrane region" description="Helical" evidence="7">
    <location>
        <begin position="86"/>
        <end position="104"/>
    </location>
</feature>
<dbReference type="RefSeq" id="WP_007404986.1">
    <property type="nucleotide sequence ID" value="NZ_BBJS01000030.1"/>
</dbReference>
<dbReference type="InterPro" id="IPR050171">
    <property type="entry name" value="MFS_Transporters"/>
</dbReference>
<comment type="caution">
    <text evidence="9">The sequence shown here is derived from an EMBL/GenBank/DDBJ whole genome shotgun (WGS) entry which is preliminary data.</text>
</comment>
<name>A0A0C9MTE0_SPHPI</name>
<feature type="transmembrane region" description="Helical" evidence="7">
    <location>
        <begin position="284"/>
        <end position="303"/>
    </location>
</feature>
<evidence type="ECO:0000256" key="1">
    <source>
        <dbReference type="ARBA" id="ARBA00004651"/>
    </source>
</evidence>
<dbReference type="PANTHER" id="PTHR23517:SF3">
    <property type="entry name" value="INTEGRAL MEMBRANE TRANSPORT PROTEIN"/>
    <property type="match status" value="1"/>
</dbReference>
<dbReference type="InterPro" id="IPR020846">
    <property type="entry name" value="MFS_dom"/>
</dbReference>
<organism evidence="9 10">
    <name type="scientific">Sphingomonas paucimobilis NBRC 13935</name>
    <dbReference type="NCBI Taxonomy" id="1219050"/>
    <lineage>
        <taxon>Bacteria</taxon>
        <taxon>Pseudomonadati</taxon>
        <taxon>Pseudomonadota</taxon>
        <taxon>Alphaproteobacteria</taxon>
        <taxon>Sphingomonadales</taxon>
        <taxon>Sphingomonadaceae</taxon>
        <taxon>Sphingomonas</taxon>
    </lineage>
</organism>
<dbReference type="GeneID" id="78528842"/>
<dbReference type="PROSITE" id="PS00216">
    <property type="entry name" value="SUGAR_TRANSPORT_1"/>
    <property type="match status" value="1"/>
</dbReference>
<evidence type="ECO:0000256" key="6">
    <source>
        <dbReference type="ARBA" id="ARBA00023136"/>
    </source>
</evidence>
<dbReference type="Pfam" id="PF07690">
    <property type="entry name" value="MFS_1"/>
    <property type="match status" value="1"/>
</dbReference>
<feature type="transmembrane region" description="Helical" evidence="7">
    <location>
        <begin position="144"/>
        <end position="167"/>
    </location>
</feature>
<evidence type="ECO:0000256" key="3">
    <source>
        <dbReference type="ARBA" id="ARBA00022475"/>
    </source>
</evidence>
<feature type="transmembrane region" description="Helical" evidence="7">
    <location>
        <begin position="344"/>
        <end position="363"/>
    </location>
</feature>
<evidence type="ECO:0000256" key="2">
    <source>
        <dbReference type="ARBA" id="ARBA00022448"/>
    </source>
</evidence>
<dbReference type="SUPFAM" id="SSF103473">
    <property type="entry name" value="MFS general substrate transporter"/>
    <property type="match status" value="1"/>
</dbReference>
<evidence type="ECO:0000256" key="4">
    <source>
        <dbReference type="ARBA" id="ARBA00022692"/>
    </source>
</evidence>
<feature type="domain" description="Major facilitator superfamily (MFS) profile" evidence="8">
    <location>
        <begin position="17"/>
        <end position="399"/>
    </location>
</feature>
<feature type="transmembrane region" description="Helical" evidence="7">
    <location>
        <begin position="59"/>
        <end position="79"/>
    </location>
</feature>
<evidence type="ECO:0000256" key="7">
    <source>
        <dbReference type="SAM" id="Phobius"/>
    </source>
</evidence>
<dbReference type="InterPro" id="IPR011701">
    <property type="entry name" value="MFS"/>
</dbReference>
<dbReference type="EMBL" id="BBJS01000030">
    <property type="protein sequence ID" value="GAN13991.1"/>
    <property type="molecule type" value="Genomic_DNA"/>
</dbReference>
<dbReference type="GO" id="GO:0005886">
    <property type="term" value="C:plasma membrane"/>
    <property type="evidence" value="ECO:0007669"/>
    <property type="project" value="UniProtKB-SubCell"/>
</dbReference>
<feature type="transmembrane region" description="Helical" evidence="7">
    <location>
        <begin position="21"/>
        <end position="39"/>
    </location>
</feature>
<feature type="transmembrane region" description="Helical" evidence="7">
    <location>
        <begin position="260"/>
        <end position="277"/>
    </location>
</feature>
<feature type="transmembrane region" description="Helical" evidence="7">
    <location>
        <begin position="375"/>
        <end position="395"/>
    </location>
</feature>
<protein>
    <submittedName>
        <fullName evidence="9">DNA, contig: SP630</fullName>
    </submittedName>
</protein>
<reference evidence="9 10" key="1">
    <citation type="submission" date="2014-08" db="EMBL/GenBank/DDBJ databases">
        <title>Whole genome shotgun sequence of Sphingomonas paucimobilis NBRC 13935.</title>
        <authorList>
            <person name="Hosoyama A."/>
            <person name="Hashimoto M."/>
            <person name="Hosoyama Y."/>
            <person name="Noguchi M."/>
            <person name="Uohara A."/>
            <person name="Ohji S."/>
            <person name="Katano-Makiyama Y."/>
            <person name="Ichikawa N."/>
            <person name="Kimura A."/>
            <person name="Yamazoe A."/>
            <person name="Fujita N."/>
        </authorList>
    </citation>
    <scope>NUCLEOTIDE SEQUENCE [LARGE SCALE GENOMIC DNA]</scope>
    <source>
        <strain evidence="9 10">NBRC 13935</strain>
    </source>
</reference>
<keyword evidence="6 7" id="KW-0472">Membrane</keyword>
<keyword evidence="3" id="KW-1003">Cell membrane</keyword>
<feature type="transmembrane region" description="Helical" evidence="7">
    <location>
        <begin position="214"/>
        <end position="240"/>
    </location>
</feature>